<dbReference type="OrthoDB" id="9807606at2"/>
<dbReference type="Gene3D" id="3.90.226.10">
    <property type="entry name" value="2-enoyl-CoA Hydratase, Chain A, domain 1"/>
    <property type="match status" value="1"/>
</dbReference>
<sequence length="267" mass="29415">MNSQLETLLYVVDKRGIASITLNRPHKHNAFDDTMIKELTDCFNRAAQDDAVRALILQASGNTFCAGADLHWMQRMANYTEEQNRQDALALSGMLQTLYTLPKPTIARVQGAAFGGAVGLIACCDIAVGSLLSKFCFSEARVGLIPATISPYVIKAIGERECRRYFQTAEVFSARRAKRFGLLSEAVTEEELGRCIENLLGHILANGPVAVRESKLLVQQVSGQPINRGLMDTTSQMIARIRVSNEGQEGLHAFFEKRPAQWQEPGA</sequence>
<dbReference type="RefSeq" id="WP_115592365.1">
    <property type="nucleotide sequence ID" value="NZ_QRHA01000003.1"/>
</dbReference>
<organism evidence="2 3">
    <name type="scientific">Alteromonas aestuariivivens</name>
    <dbReference type="NCBI Taxonomy" id="1938339"/>
    <lineage>
        <taxon>Bacteria</taxon>
        <taxon>Pseudomonadati</taxon>
        <taxon>Pseudomonadota</taxon>
        <taxon>Gammaproteobacteria</taxon>
        <taxon>Alteromonadales</taxon>
        <taxon>Alteromonadaceae</taxon>
        <taxon>Alteromonas/Salinimonas group</taxon>
        <taxon>Alteromonas</taxon>
    </lineage>
</organism>
<comment type="similarity">
    <text evidence="1">Belongs to the enoyl-CoA hydratase/isomerase family.</text>
</comment>
<dbReference type="Gene3D" id="1.10.12.10">
    <property type="entry name" value="Lyase 2-enoyl-coa Hydratase, Chain A, domain 2"/>
    <property type="match status" value="1"/>
</dbReference>
<gene>
    <name evidence="2" type="ORF">DXV75_05390</name>
</gene>
<dbReference type="GO" id="GO:0008300">
    <property type="term" value="P:isoprenoid catabolic process"/>
    <property type="evidence" value="ECO:0007669"/>
    <property type="project" value="TreeGrafter"/>
</dbReference>
<proteinExistence type="inferred from homology"/>
<dbReference type="EMBL" id="QRHA01000003">
    <property type="protein sequence ID" value="RDV27463.1"/>
    <property type="molecule type" value="Genomic_DNA"/>
</dbReference>
<dbReference type="Pfam" id="PF00378">
    <property type="entry name" value="ECH_1"/>
    <property type="match status" value="1"/>
</dbReference>
<name>A0A3D8MCR0_9ALTE</name>
<dbReference type="InterPro" id="IPR014748">
    <property type="entry name" value="Enoyl-CoA_hydra_C"/>
</dbReference>
<evidence type="ECO:0000313" key="3">
    <source>
        <dbReference type="Proteomes" id="UP000256561"/>
    </source>
</evidence>
<accession>A0A3D8MCR0</accession>
<dbReference type="AlphaFoldDB" id="A0A3D8MCR0"/>
<dbReference type="GO" id="GO:0016853">
    <property type="term" value="F:isomerase activity"/>
    <property type="evidence" value="ECO:0007669"/>
    <property type="project" value="UniProtKB-KW"/>
</dbReference>
<dbReference type="InterPro" id="IPR051683">
    <property type="entry name" value="Enoyl-CoA_Hydratase/Isomerase"/>
</dbReference>
<reference evidence="3" key="1">
    <citation type="submission" date="2018-08" db="EMBL/GenBank/DDBJ databases">
        <authorList>
            <person name="Zhang J."/>
            <person name="Du Z.-J."/>
        </authorList>
    </citation>
    <scope>NUCLEOTIDE SEQUENCE [LARGE SCALE GENOMIC DNA]</scope>
    <source>
        <strain evidence="3">KCTC 52655</strain>
    </source>
</reference>
<comment type="caution">
    <text evidence="2">The sequence shown here is derived from an EMBL/GenBank/DDBJ whole genome shotgun (WGS) entry which is preliminary data.</text>
</comment>
<dbReference type="SUPFAM" id="SSF52096">
    <property type="entry name" value="ClpP/crotonase"/>
    <property type="match status" value="1"/>
</dbReference>
<dbReference type="PANTHER" id="PTHR42964:SF1">
    <property type="entry name" value="POLYKETIDE BIOSYNTHESIS ENOYL-COA HYDRATASE PKSH-RELATED"/>
    <property type="match status" value="1"/>
</dbReference>
<protein>
    <submittedName>
        <fullName evidence="2">Enoyl-CoA hydratase/isomerase family protein</fullName>
    </submittedName>
</protein>
<dbReference type="InterPro" id="IPR001753">
    <property type="entry name" value="Enoyl-CoA_hydra/iso"/>
</dbReference>
<dbReference type="CDD" id="cd06558">
    <property type="entry name" value="crotonase-like"/>
    <property type="match status" value="1"/>
</dbReference>
<evidence type="ECO:0000313" key="2">
    <source>
        <dbReference type="EMBL" id="RDV27463.1"/>
    </source>
</evidence>
<dbReference type="Proteomes" id="UP000256561">
    <property type="component" value="Unassembled WGS sequence"/>
</dbReference>
<keyword evidence="2" id="KW-0413">Isomerase</keyword>
<dbReference type="PANTHER" id="PTHR42964">
    <property type="entry name" value="ENOYL-COA HYDRATASE"/>
    <property type="match status" value="1"/>
</dbReference>
<dbReference type="InterPro" id="IPR029045">
    <property type="entry name" value="ClpP/crotonase-like_dom_sf"/>
</dbReference>
<evidence type="ECO:0000256" key="1">
    <source>
        <dbReference type="ARBA" id="ARBA00005254"/>
    </source>
</evidence>
<keyword evidence="3" id="KW-1185">Reference proteome</keyword>